<accession>A0A662DLV8</accession>
<proteinExistence type="predicted"/>
<evidence type="ECO:0000256" key="1">
    <source>
        <dbReference type="ARBA" id="ARBA00004651"/>
    </source>
</evidence>
<evidence type="ECO:0000313" key="8">
    <source>
        <dbReference type="EMBL" id="RLE15497.1"/>
    </source>
</evidence>
<keyword evidence="2" id="KW-0813">Transport</keyword>
<dbReference type="Gene3D" id="1.20.1250.20">
    <property type="entry name" value="MFS general substrate transporter like domains"/>
    <property type="match status" value="1"/>
</dbReference>
<feature type="domain" description="Major facilitator superfamily (MFS) profile" evidence="7">
    <location>
        <begin position="234"/>
        <end position="415"/>
    </location>
</feature>
<dbReference type="EMBL" id="QMQA01000002">
    <property type="protein sequence ID" value="RLE15497.1"/>
    <property type="molecule type" value="Genomic_DNA"/>
</dbReference>
<keyword evidence="5" id="KW-1133">Transmembrane helix</keyword>
<dbReference type="Pfam" id="PF05977">
    <property type="entry name" value="MFS_3"/>
    <property type="match status" value="1"/>
</dbReference>
<dbReference type="CDD" id="cd06173">
    <property type="entry name" value="MFS_MefA_like"/>
    <property type="match status" value="1"/>
</dbReference>
<evidence type="ECO:0000256" key="4">
    <source>
        <dbReference type="ARBA" id="ARBA00022692"/>
    </source>
</evidence>
<gene>
    <name evidence="8" type="ORF">DRJ04_00215</name>
</gene>
<keyword evidence="4" id="KW-0812">Transmembrane</keyword>
<keyword evidence="3" id="KW-1003">Cell membrane</keyword>
<dbReference type="SUPFAM" id="SSF103473">
    <property type="entry name" value="MFS general substrate transporter"/>
    <property type="match status" value="1"/>
</dbReference>
<sequence>MLCRREHLFNVLKNRNFFALWIGQIVSQFGDRLAQMGLVGIYLTHTRGVSVANSVPLMRNLFFFSTLPVLIFTPVAGVYIDRWSRRNTLIVTDFLRAGLVLLIPLFGIYSGNIKYVYVVIFLIFSATCFFTPAKSAFIPNLVKKEELLAANSLSNITRMIAMIGGVAAGGFIVARLGTTLSFILDSISFVISGWAIGFVQIKGNPIARNDSTDLFKKVGEDFIQGISFIRKNREILLLAINLFILMAASGLAYVLVTVLITKGLGLGTEGLGTAAVSLGAGMILGSLVYGQFGASLKKNSVIVGGMLAAGICALTLGGSKSISYLLVGVFLIGFIAAIIMIAANTLCQEITPDNFRGRVFASLEIIINSSFLLFVWMAGVLGTHYPLSLIFYGIGVALLIYAGGITLIRGVKRVA</sequence>
<dbReference type="PANTHER" id="PTHR43266:SF2">
    <property type="entry name" value="MAJOR FACILITATOR SUPERFAMILY (MFS) PROFILE DOMAIN-CONTAINING PROTEIN"/>
    <property type="match status" value="1"/>
</dbReference>
<name>A0A662DLV8_UNCAE</name>
<dbReference type="PROSITE" id="PS50850">
    <property type="entry name" value="MFS"/>
    <property type="match status" value="1"/>
</dbReference>
<evidence type="ECO:0000256" key="6">
    <source>
        <dbReference type="ARBA" id="ARBA00023136"/>
    </source>
</evidence>
<evidence type="ECO:0000259" key="7">
    <source>
        <dbReference type="PROSITE" id="PS50850"/>
    </source>
</evidence>
<dbReference type="AlphaFoldDB" id="A0A662DLV8"/>
<dbReference type="PANTHER" id="PTHR43266">
    <property type="entry name" value="MACROLIDE-EFFLUX PROTEIN"/>
    <property type="match status" value="1"/>
</dbReference>
<evidence type="ECO:0000256" key="2">
    <source>
        <dbReference type="ARBA" id="ARBA00022448"/>
    </source>
</evidence>
<dbReference type="InterPro" id="IPR036259">
    <property type="entry name" value="MFS_trans_sf"/>
</dbReference>
<protein>
    <recommendedName>
        <fullName evidence="7">Major facilitator superfamily (MFS) profile domain-containing protein</fullName>
    </recommendedName>
</protein>
<evidence type="ECO:0000256" key="3">
    <source>
        <dbReference type="ARBA" id="ARBA00022475"/>
    </source>
</evidence>
<keyword evidence="6" id="KW-0472">Membrane</keyword>
<dbReference type="GO" id="GO:0022857">
    <property type="term" value="F:transmembrane transporter activity"/>
    <property type="evidence" value="ECO:0007669"/>
    <property type="project" value="InterPro"/>
</dbReference>
<dbReference type="GO" id="GO:0005886">
    <property type="term" value="C:plasma membrane"/>
    <property type="evidence" value="ECO:0007669"/>
    <property type="project" value="UniProtKB-SubCell"/>
</dbReference>
<evidence type="ECO:0000256" key="5">
    <source>
        <dbReference type="ARBA" id="ARBA00022989"/>
    </source>
</evidence>
<dbReference type="Proteomes" id="UP000280417">
    <property type="component" value="Unassembled WGS sequence"/>
</dbReference>
<evidence type="ECO:0000313" key="9">
    <source>
        <dbReference type="Proteomes" id="UP000280417"/>
    </source>
</evidence>
<dbReference type="InterPro" id="IPR020846">
    <property type="entry name" value="MFS_dom"/>
</dbReference>
<comment type="caution">
    <text evidence="8">The sequence shown here is derived from an EMBL/GenBank/DDBJ whole genome shotgun (WGS) entry which is preliminary data.</text>
</comment>
<organism evidence="8 9">
    <name type="scientific">Aerophobetes bacterium</name>
    <dbReference type="NCBI Taxonomy" id="2030807"/>
    <lineage>
        <taxon>Bacteria</taxon>
        <taxon>Candidatus Aerophobota</taxon>
    </lineage>
</organism>
<dbReference type="InterPro" id="IPR010290">
    <property type="entry name" value="TM_effector"/>
</dbReference>
<comment type="subcellular location">
    <subcellularLocation>
        <location evidence="1">Cell membrane</location>
        <topology evidence="1">Multi-pass membrane protein</topology>
    </subcellularLocation>
</comment>
<reference evidence="8 9" key="1">
    <citation type="submission" date="2018-06" db="EMBL/GenBank/DDBJ databases">
        <title>Extensive metabolic versatility and redundancy in microbially diverse, dynamic hydrothermal sediments.</title>
        <authorList>
            <person name="Dombrowski N."/>
            <person name="Teske A."/>
            <person name="Baker B.J."/>
        </authorList>
    </citation>
    <scope>NUCLEOTIDE SEQUENCE [LARGE SCALE GENOMIC DNA]</scope>
    <source>
        <strain evidence="8">B3_G15</strain>
    </source>
</reference>